<reference evidence="2" key="1">
    <citation type="submission" date="2017-06" db="EMBL/GenBank/DDBJ databases">
        <title>Genome analysis of Fimbriiglobus ruber SP5, the first member of the order Planctomycetales with confirmed chitinolytic capability.</title>
        <authorList>
            <person name="Ravin N.V."/>
            <person name="Rakitin A.L."/>
            <person name="Ivanova A.A."/>
            <person name="Beletsky A.V."/>
            <person name="Kulichevskaya I.S."/>
            <person name="Mardanov A.V."/>
            <person name="Dedysh S.N."/>
        </authorList>
    </citation>
    <scope>NUCLEOTIDE SEQUENCE [LARGE SCALE GENOMIC DNA]</scope>
    <source>
        <strain evidence="2">SP5</strain>
    </source>
</reference>
<organism evidence="1 2">
    <name type="scientific">Fimbriiglobus ruber</name>
    <dbReference type="NCBI Taxonomy" id="1908690"/>
    <lineage>
        <taxon>Bacteria</taxon>
        <taxon>Pseudomonadati</taxon>
        <taxon>Planctomycetota</taxon>
        <taxon>Planctomycetia</taxon>
        <taxon>Gemmatales</taxon>
        <taxon>Gemmataceae</taxon>
        <taxon>Fimbriiglobus</taxon>
    </lineage>
</organism>
<dbReference type="Pfam" id="PF22759">
    <property type="entry name" value="E217_GP41"/>
    <property type="match status" value="1"/>
</dbReference>
<evidence type="ECO:0000313" key="1">
    <source>
        <dbReference type="EMBL" id="OWK42064.1"/>
    </source>
</evidence>
<dbReference type="RefSeq" id="WP_088255280.1">
    <property type="nucleotide sequence ID" value="NZ_NIDE01000005.1"/>
</dbReference>
<name>A0A225DR02_9BACT</name>
<dbReference type="InterPro" id="IPR054496">
    <property type="entry name" value="E217_GP41"/>
</dbReference>
<dbReference type="EMBL" id="NIDE01000005">
    <property type="protein sequence ID" value="OWK42064.1"/>
    <property type="molecule type" value="Genomic_DNA"/>
</dbReference>
<evidence type="ECO:0000313" key="2">
    <source>
        <dbReference type="Proteomes" id="UP000214646"/>
    </source>
</evidence>
<sequence>MTSAFDSRLVEVDIVLPGQTYTFSADSQGFAILASGIKFGNANMNTCECRIYNLTAELRNTILTLASPLINPPANNPSAGPRKPVILNLKAGRESTGTFLLYTGNVISCEVTQPPDIGITLRSLTNNYNTAVILGFQQPAVTLLSEIAQQIAIQNKLFFDFEATDRQIDNYNFTGSLQTNLAKLNQMGGIQAGVDNQTLWVTNAGSARKNTGYLISEGTGMVGIPQVSDQGVTVRVMLTSAIQIGGQVTVQSITNPAANGTFKVMKMDYEIASRDQPFWFTLLCSNLAVFQGSAG</sequence>
<keyword evidence="2" id="KW-1185">Reference proteome</keyword>
<comment type="caution">
    <text evidence="1">The sequence shown here is derived from an EMBL/GenBank/DDBJ whole genome shotgun (WGS) entry which is preliminary data.</text>
</comment>
<dbReference type="OrthoDB" id="6623306at2"/>
<gene>
    <name evidence="1" type="ORF">FRUB_04142</name>
</gene>
<proteinExistence type="predicted"/>
<accession>A0A225DR02</accession>
<dbReference type="Proteomes" id="UP000214646">
    <property type="component" value="Unassembled WGS sequence"/>
</dbReference>
<dbReference type="AlphaFoldDB" id="A0A225DR02"/>
<protein>
    <submittedName>
        <fullName evidence="1">Phage-related protein</fullName>
    </submittedName>
</protein>